<dbReference type="SUPFAM" id="SSF52540">
    <property type="entry name" value="P-loop containing nucleoside triphosphate hydrolases"/>
    <property type="match status" value="1"/>
</dbReference>
<dbReference type="InterPro" id="IPR027417">
    <property type="entry name" value="P-loop_NTPase"/>
</dbReference>
<dbReference type="PIRSF" id="PIRSF028756">
    <property type="entry name" value="PPK2_prd"/>
    <property type="match status" value="1"/>
</dbReference>
<dbReference type="PANTHER" id="PTHR34383:SF3">
    <property type="entry name" value="POLYPHOSPHATE:AMP PHOSPHOTRANSFERASE"/>
    <property type="match status" value="1"/>
</dbReference>
<dbReference type="EMBL" id="VIGC01000009">
    <property type="protein sequence ID" value="TQE96240.1"/>
    <property type="molecule type" value="Genomic_DNA"/>
</dbReference>
<dbReference type="PANTHER" id="PTHR34383">
    <property type="entry name" value="POLYPHOSPHATE:AMP PHOSPHOTRANSFERASE-RELATED"/>
    <property type="match status" value="1"/>
</dbReference>
<dbReference type="RefSeq" id="WP_141609796.1">
    <property type="nucleotide sequence ID" value="NZ_VIGC02000009.1"/>
</dbReference>
<keyword evidence="1" id="KW-0808">Transferase</keyword>
<protein>
    <submittedName>
        <fullName evidence="4">Polyphosphate kinase 2 family protein</fullName>
    </submittedName>
</protein>
<feature type="domain" description="Polyphosphate kinase-2-related" evidence="3">
    <location>
        <begin position="33"/>
        <end position="256"/>
    </location>
</feature>
<organism evidence="4 5">
    <name type="scientific">Litorilinea aerophila</name>
    <dbReference type="NCBI Taxonomy" id="1204385"/>
    <lineage>
        <taxon>Bacteria</taxon>
        <taxon>Bacillati</taxon>
        <taxon>Chloroflexota</taxon>
        <taxon>Caldilineae</taxon>
        <taxon>Caldilineales</taxon>
        <taxon>Caldilineaceae</taxon>
        <taxon>Litorilinea</taxon>
    </lineage>
</organism>
<evidence type="ECO:0000313" key="4">
    <source>
        <dbReference type="EMBL" id="TQE96240.1"/>
    </source>
</evidence>
<dbReference type="OrthoDB" id="9775224at2"/>
<evidence type="ECO:0000313" key="5">
    <source>
        <dbReference type="Proteomes" id="UP000317371"/>
    </source>
</evidence>
<accession>A0A540VHJ6</accession>
<evidence type="ECO:0000256" key="1">
    <source>
        <dbReference type="ARBA" id="ARBA00022679"/>
    </source>
</evidence>
<dbReference type="Gene3D" id="3.40.50.300">
    <property type="entry name" value="P-loop containing nucleotide triphosphate hydrolases"/>
    <property type="match status" value="1"/>
</dbReference>
<dbReference type="Proteomes" id="UP000317371">
    <property type="component" value="Unassembled WGS sequence"/>
</dbReference>
<dbReference type="GO" id="GO:0008976">
    <property type="term" value="F:polyphosphate kinase activity"/>
    <property type="evidence" value="ECO:0007669"/>
    <property type="project" value="InterPro"/>
</dbReference>
<evidence type="ECO:0000256" key="2">
    <source>
        <dbReference type="ARBA" id="ARBA00022777"/>
    </source>
</evidence>
<dbReference type="Pfam" id="PF03976">
    <property type="entry name" value="PPK2"/>
    <property type="match status" value="1"/>
</dbReference>
<evidence type="ECO:0000259" key="3">
    <source>
        <dbReference type="Pfam" id="PF03976"/>
    </source>
</evidence>
<dbReference type="InterPro" id="IPR016898">
    <property type="entry name" value="Polyphosphate_phosphotransfera"/>
</dbReference>
<proteinExistence type="predicted"/>
<reference evidence="4 5" key="1">
    <citation type="submission" date="2019-06" db="EMBL/GenBank/DDBJ databases">
        <title>Genome sequence of Litorilinea aerophila BAA-2444.</title>
        <authorList>
            <person name="Maclea K.S."/>
            <person name="Maurais E.G."/>
            <person name="Iannazzi L.C."/>
        </authorList>
    </citation>
    <scope>NUCLEOTIDE SEQUENCE [LARGE SCALE GENOMIC DNA]</scope>
    <source>
        <strain evidence="4 5">ATCC BAA-2444</strain>
    </source>
</reference>
<dbReference type="InterPro" id="IPR022488">
    <property type="entry name" value="PPK2-related"/>
</dbReference>
<name>A0A540VHJ6_9CHLR</name>
<keyword evidence="2 4" id="KW-0418">Kinase</keyword>
<dbReference type="InParanoid" id="A0A540VHJ6"/>
<gene>
    <name evidence="4" type="ORF">FKZ61_09190</name>
</gene>
<dbReference type="AlphaFoldDB" id="A0A540VHJ6"/>
<dbReference type="InterPro" id="IPR022300">
    <property type="entry name" value="PPK2-rel_1"/>
</dbReference>
<dbReference type="NCBIfam" id="TIGR03709">
    <property type="entry name" value="PPK2_rel_1"/>
    <property type="match status" value="1"/>
</dbReference>
<keyword evidence="5" id="KW-1185">Reference proteome</keyword>
<dbReference type="GO" id="GO:0006797">
    <property type="term" value="P:polyphosphate metabolic process"/>
    <property type="evidence" value="ECO:0007669"/>
    <property type="project" value="InterPro"/>
</dbReference>
<sequence length="272" mass="31710">MVDKTVDHYRVEPGMAVDLSRWDPDDRSVFSGSKAEGKARTKALNRRLEALQELLYAEGKHKVLIVLQAMDTGGKDGTIRHVFDGVNPQGVRVAAFKVPTPEELRHDYLWRVHKHTPGSGEIVIFNRSHYEDVLVVRVHNLVPPEVWQRRYEHIRQFEKLLADEGTTILKFFLHISPEEQKERLQARLDTPHKRWKFNKGDLAERKRWDEYMQAYADAIRETSISYAPWYIVPANRKWYRNLVVSQVIVDALEALDMRYPEAEPGLESITIE</sequence>
<comment type="caution">
    <text evidence="4">The sequence shown here is derived from an EMBL/GenBank/DDBJ whole genome shotgun (WGS) entry which is preliminary data.</text>
</comment>